<protein>
    <submittedName>
        <fullName evidence="3">Gfo/Idh/MocA family oxidoreductase</fullName>
    </submittedName>
</protein>
<dbReference type="Gene3D" id="3.30.360.10">
    <property type="entry name" value="Dihydrodipicolinate Reductase, domain 2"/>
    <property type="match status" value="1"/>
</dbReference>
<evidence type="ECO:0000259" key="2">
    <source>
        <dbReference type="Pfam" id="PF19051"/>
    </source>
</evidence>
<reference evidence="3" key="1">
    <citation type="submission" date="2022-06" db="EMBL/GenBank/DDBJ databases">
        <title>Aeoliella straminimaris, a novel planctomycete from sediments.</title>
        <authorList>
            <person name="Vitorino I.R."/>
            <person name="Lage O.M."/>
        </authorList>
    </citation>
    <scope>NUCLEOTIDE SEQUENCE</scope>
    <source>
        <strain evidence="3">ICT_H6.2</strain>
    </source>
</reference>
<dbReference type="InterPro" id="IPR036291">
    <property type="entry name" value="NAD(P)-bd_dom_sf"/>
</dbReference>
<evidence type="ECO:0000259" key="1">
    <source>
        <dbReference type="Pfam" id="PF01408"/>
    </source>
</evidence>
<dbReference type="EMBL" id="JAMXLR010000091">
    <property type="protein sequence ID" value="MCO6047325.1"/>
    <property type="molecule type" value="Genomic_DNA"/>
</dbReference>
<organism evidence="3 4">
    <name type="scientific">Aeoliella straminimaris</name>
    <dbReference type="NCBI Taxonomy" id="2954799"/>
    <lineage>
        <taxon>Bacteria</taxon>
        <taxon>Pseudomonadati</taxon>
        <taxon>Planctomycetota</taxon>
        <taxon>Planctomycetia</taxon>
        <taxon>Pirellulales</taxon>
        <taxon>Lacipirellulaceae</taxon>
        <taxon>Aeoliella</taxon>
    </lineage>
</organism>
<evidence type="ECO:0000313" key="4">
    <source>
        <dbReference type="Proteomes" id="UP001155241"/>
    </source>
</evidence>
<dbReference type="RefSeq" id="WP_252855437.1">
    <property type="nucleotide sequence ID" value="NZ_JAMXLR010000091.1"/>
</dbReference>
<name>A0A9X2FE52_9BACT</name>
<sequence length="424" mass="46595">MSGIHRRDFIAGSAATIALSTTAKAAANKANNKVVLALMGAHNRGSQLAKRFGPVEGVEIAYVCDPDERQLSKGIAAVADGGQQKAAQGVRDFRQALDDPNIDGLICAAPNHWHAAATIMACQAGKHVYVEKPCSHTPEEGELMIAAAQKAGKVVQVGMQRRSGALYQQMVEKVRGGAIGEVLLGKSFYFNNRPSVGHAEPETPPSWLDFDLWQGPVTEQPYRSNILHYTWHNFWHWGNGEIGNNGVHTIDICRWAMGIDFPSRVDVHGCKLRYEDDQQTPDTMNASFQCGDKLITWEGVSWSDPYQTGNQIGIELRGTEGTLFINDGGMTIYDLDRKPVEKLSGSRGDTEHIEDFLTCIRAGGTPHANLDEGHRSVMFCHLANIAHRCGQSLDLDPKTGHLIDGGPGQDLWQIEYRDQWMPTL</sequence>
<dbReference type="GO" id="GO:0000166">
    <property type="term" value="F:nucleotide binding"/>
    <property type="evidence" value="ECO:0007669"/>
    <property type="project" value="InterPro"/>
</dbReference>
<dbReference type="PANTHER" id="PTHR43818">
    <property type="entry name" value="BCDNA.GH03377"/>
    <property type="match status" value="1"/>
</dbReference>
<comment type="caution">
    <text evidence="3">The sequence shown here is derived from an EMBL/GenBank/DDBJ whole genome shotgun (WGS) entry which is preliminary data.</text>
</comment>
<keyword evidence="4" id="KW-1185">Reference proteome</keyword>
<accession>A0A9X2FE52</accession>
<feature type="domain" description="Gfo/Idh/MocA-like oxidoreductase bacterial type C-terminal" evidence="2">
    <location>
        <begin position="198"/>
        <end position="420"/>
    </location>
</feature>
<dbReference type="AlphaFoldDB" id="A0A9X2FE52"/>
<dbReference type="InterPro" id="IPR050463">
    <property type="entry name" value="Gfo/Idh/MocA_oxidrdct_glycsds"/>
</dbReference>
<dbReference type="Gene3D" id="3.40.50.720">
    <property type="entry name" value="NAD(P)-binding Rossmann-like Domain"/>
    <property type="match status" value="1"/>
</dbReference>
<dbReference type="Pfam" id="PF01408">
    <property type="entry name" value="GFO_IDH_MocA"/>
    <property type="match status" value="1"/>
</dbReference>
<dbReference type="InterPro" id="IPR006311">
    <property type="entry name" value="TAT_signal"/>
</dbReference>
<dbReference type="Proteomes" id="UP001155241">
    <property type="component" value="Unassembled WGS sequence"/>
</dbReference>
<evidence type="ECO:0000313" key="3">
    <source>
        <dbReference type="EMBL" id="MCO6047325.1"/>
    </source>
</evidence>
<dbReference type="SUPFAM" id="SSF51735">
    <property type="entry name" value="NAD(P)-binding Rossmann-fold domains"/>
    <property type="match status" value="1"/>
</dbReference>
<dbReference type="PROSITE" id="PS51318">
    <property type="entry name" value="TAT"/>
    <property type="match status" value="1"/>
</dbReference>
<dbReference type="InterPro" id="IPR043906">
    <property type="entry name" value="Gfo/Idh/MocA_OxRdtase_bact_C"/>
</dbReference>
<proteinExistence type="predicted"/>
<dbReference type="InterPro" id="IPR000683">
    <property type="entry name" value="Gfo/Idh/MocA-like_OxRdtase_N"/>
</dbReference>
<dbReference type="SUPFAM" id="SSF55347">
    <property type="entry name" value="Glyceraldehyde-3-phosphate dehydrogenase-like, C-terminal domain"/>
    <property type="match status" value="1"/>
</dbReference>
<feature type="domain" description="Gfo/Idh/MocA-like oxidoreductase N-terminal" evidence="1">
    <location>
        <begin position="55"/>
        <end position="158"/>
    </location>
</feature>
<dbReference type="PANTHER" id="PTHR43818:SF5">
    <property type="entry name" value="OXIDOREDUCTASE FAMILY PROTEIN"/>
    <property type="match status" value="1"/>
</dbReference>
<dbReference type="Pfam" id="PF19051">
    <property type="entry name" value="GFO_IDH_MocA_C2"/>
    <property type="match status" value="1"/>
</dbReference>
<gene>
    <name evidence="3" type="ORF">NG895_25775</name>
</gene>